<organism evidence="3 4">
    <name type="scientific">Puccinia coronata f. sp. avenae</name>
    <dbReference type="NCBI Taxonomy" id="200324"/>
    <lineage>
        <taxon>Eukaryota</taxon>
        <taxon>Fungi</taxon>
        <taxon>Dikarya</taxon>
        <taxon>Basidiomycota</taxon>
        <taxon>Pucciniomycotina</taxon>
        <taxon>Pucciniomycetes</taxon>
        <taxon>Pucciniales</taxon>
        <taxon>Pucciniaceae</taxon>
        <taxon>Puccinia</taxon>
    </lineage>
</organism>
<keyword evidence="1" id="KW-0175">Coiled coil</keyword>
<dbReference type="EMBL" id="PGCJ01000033">
    <property type="protein sequence ID" value="PLW55397.1"/>
    <property type="molecule type" value="Genomic_DNA"/>
</dbReference>
<dbReference type="Pfam" id="PF18758">
    <property type="entry name" value="KDZ"/>
    <property type="match status" value="1"/>
</dbReference>
<feature type="region of interest" description="Disordered" evidence="2">
    <location>
        <begin position="868"/>
        <end position="889"/>
    </location>
</feature>
<dbReference type="STRING" id="200324.A0A2N5VZK9"/>
<reference evidence="3 4" key="1">
    <citation type="submission" date="2017-11" db="EMBL/GenBank/DDBJ databases">
        <title>De novo assembly and phasing of dikaryotic genomes from two isolates of Puccinia coronata f. sp. avenae, the causal agent of oat crown rust.</title>
        <authorList>
            <person name="Miller M.E."/>
            <person name="Zhang Y."/>
            <person name="Omidvar V."/>
            <person name="Sperschneider J."/>
            <person name="Schwessinger B."/>
            <person name="Raley C."/>
            <person name="Palmer J.M."/>
            <person name="Garnica D."/>
            <person name="Upadhyaya N."/>
            <person name="Rathjen J."/>
            <person name="Taylor J.M."/>
            <person name="Park R.F."/>
            <person name="Dodds P.N."/>
            <person name="Hirsch C.D."/>
            <person name="Kianian S.F."/>
            <person name="Figueroa M."/>
        </authorList>
    </citation>
    <scope>NUCLEOTIDE SEQUENCE [LARGE SCALE GENOMIC DNA]</scope>
    <source>
        <strain evidence="3">12NC29</strain>
    </source>
</reference>
<accession>A0A2N5VZK9</accession>
<feature type="region of interest" description="Disordered" evidence="2">
    <location>
        <begin position="46"/>
        <end position="83"/>
    </location>
</feature>
<feature type="compositionally biased region" description="Polar residues" evidence="2">
    <location>
        <begin position="46"/>
        <end position="55"/>
    </location>
</feature>
<dbReference type="OrthoDB" id="3253684at2759"/>
<dbReference type="PANTHER" id="PTHR33096:SF1">
    <property type="entry name" value="CXC1-LIKE CYSTEINE CLUSTER ASSOCIATED WITH KDZ TRANSPOSASES DOMAIN-CONTAINING PROTEIN"/>
    <property type="match status" value="1"/>
</dbReference>
<dbReference type="InterPro" id="IPR040521">
    <property type="entry name" value="KDZ"/>
</dbReference>
<dbReference type="Proteomes" id="UP000235388">
    <property type="component" value="Unassembled WGS sequence"/>
</dbReference>
<evidence type="ECO:0000313" key="4">
    <source>
        <dbReference type="Proteomes" id="UP000235388"/>
    </source>
</evidence>
<feature type="coiled-coil region" evidence="1">
    <location>
        <begin position="562"/>
        <end position="589"/>
    </location>
</feature>
<evidence type="ECO:0000313" key="3">
    <source>
        <dbReference type="EMBL" id="PLW55397.1"/>
    </source>
</evidence>
<protein>
    <recommendedName>
        <fullName evidence="5">CxC1-like cysteine cluster associated with KDZ transposases domain-containing protein</fullName>
    </recommendedName>
</protein>
<comment type="caution">
    <text evidence="3">The sequence shown here is derived from an EMBL/GenBank/DDBJ whole genome shotgun (WGS) entry which is preliminary data.</text>
</comment>
<evidence type="ECO:0008006" key="5">
    <source>
        <dbReference type="Google" id="ProtNLM"/>
    </source>
</evidence>
<proteinExistence type="predicted"/>
<feature type="compositionally biased region" description="Acidic residues" evidence="2">
    <location>
        <begin position="868"/>
        <end position="878"/>
    </location>
</feature>
<keyword evidence="4" id="KW-1185">Reference proteome</keyword>
<evidence type="ECO:0000256" key="1">
    <source>
        <dbReference type="SAM" id="Coils"/>
    </source>
</evidence>
<evidence type="ECO:0000256" key="2">
    <source>
        <dbReference type="SAM" id="MobiDB-lite"/>
    </source>
</evidence>
<gene>
    <name evidence="3" type="ORF">PCANC_02290</name>
</gene>
<dbReference type="PANTHER" id="PTHR33096">
    <property type="entry name" value="CXC2 DOMAIN-CONTAINING PROTEIN"/>
    <property type="match status" value="1"/>
</dbReference>
<sequence length="889" mass="102788">MPKIKFRITTGNWEQRLRQRLNAAQDQAALYRLELAMTRPEALRRAQQQINQTAQLEPRDDTFEPNNNSYNPNPGFEYDDEDGEGGGDLTWVTLSDDPTWVTLSDDPTWGTSCVQEPDPIDILVAASNERYVQQAREFNWRVLLNHLHPVYMTQKLVTNNWAKSNSYDDFNETCSCVKTYRTVDLVDIYGALPFTTALTQFLEPRSQRLNARNMRKPFTAAVDLYCRLEEESDAVVFQILKFSKQQVLAFVTCPACFGPQSLDTSLYPTTTRDRLVVCLDGNFQHRHHTKASRNHEALRTPAIFLEQSEVDHAVRLIREREDANTTPEQTDQCTESHKAADDKRNESTWKGCDNTGLMGCCCQHDAAIYLANIHKSGEQRCFPLAIIKRLLSEIDPSRPVGILYDIGCSMDKFINLRQLLPEDRPRIKFGTSVFHAYAHNWICQLDYHPRLNKGWGLSNGEGLERMWSYLSALFNRAVKRRQEARLGLAKLFNQRNPHSTSGHNYTHQFFKNQWTVQRAFRVDHSDVEEARMKEMAALYERENVLDLLRCQLQNPRVFVASSAELRRLMDSIETEANKLTEDLERLTGDDMPAANVEERKMRLLLWNAKSKLFIQAVHLRAERQPLLNTKNSSSRLGTKLKEKVFKAINDRKPAIVRLITDYNKRYSEYRLKFPNQLSSDDDEEGLLSYAKLSNMSLDNAFWNDGLFYHCDAPWAIDPKVREGISYIHAINRTREEFELIAQELARAMGWAMDLHSVDLLERGDSDVPVNDVDRVQLPNLNRIEKTWVIMKELCMRLASHRELVTEWSDNFLWVWDHCHPKENENQAFIDSWRKFIQHISQTNVADLVDIDDADDALEDAVLEEVIEDGEEAEDDWMSDNDSNPNPAEA</sequence>
<feature type="compositionally biased region" description="Polar residues" evidence="2">
    <location>
        <begin position="879"/>
        <end position="889"/>
    </location>
</feature>
<name>A0A2N5VZK9_9BASI</name>
<dbReference type="AlphaFoldDB" id="A0A2N5VZK9"/>